<dbReference type="EMBL" id="GBXM01045795">
    <property type="protein sequence ID" value="JAH62782.1"/>
    <property type="molecule type" value="Transcribed_RNA"/>
</dbReference>
<dbReference type="EMBL" id="GBXM01090269">
    <property type="protein sequence ID" value="JAH18308.1"/>
    <property type="molecule type" value="Transcribed_RNA"/>
</dbReference>
<organism evidence="1">
    <name type="scientific">Anguilla anguilla</name>
    <name type="common">European freshwater eel</name>
    <name type="synonym">Muraena anguilla</name>
    <dbReference type="NCBI Taxonomy" id="7936"/>
    <lineage>
        <taxon>Eukaryota</taxon>
        <taxon>Metazoa</taxon>
        <taxon>Chordata</taxon>
        <taxon>Craniata</taxon>
        <taxon>Vertebrata</taxon>
        <taxon>Euteleostomi</taxon>
        <taxon>Actinopterygii</taxon>
        <taxon>Neopterygii</taxon>
        <taxon>Teleostei</taxon>
        <taxon>Anguilliformes</taxon>
        <taxon>Anguillidae</taxon>
        <taxon>Anguilla</taxon>
    </lineage>
</organism>
<name>A0A0E9QQC7_ANGAN</name>
<accession>A0A0E9QQC7</accession>
<proteinExistence type="predicted"/>
<sequence>MSAESDLRVEIAKI</sequence>
<reference evidence="1" key="2">
    <citation type="journal article" date="2015" name="Fish Shellfish Immunol.">
        <title>Early steps in the European eel (Anguilla anguilla)-Vibrio vulnificus interaction in the gills: Role of the RtxA13 toxin.</title>
        <authorList>
            <person name="Callol A."/>
            <person name="Pajuelo D."/>
            <person name="Ebbesson L."/>
            <person name="Teles M."/>
            <person name="MacKenzie S."/>
            <person name="Amaro C."/>
        </authorList>
    </citation>
    <scope>NUCLEOTIDE SEQUENCE</scope>
</reference>
<protein>
    <submittedName>
        <fullName evidence="1">Uncharacterized protein</fullName>
    </submittedName>
</protein>
<reference evidence="1" key="1">
    <citation type="submission" date="2014-11" db="EMBL/GenBank/DDBJ databases">
        <authorList>
            <person name="Amaro Gonzalez C."/>
        </authorList>
    </citation>
    <scope>NUCLEOTIDE SEQUENCE</scope>
</reference>
<evidence type="ECO:0000313" key="1">
    <source>
        <dbReference type="EMBL" id="JAH18308.1"/>
    </source>
</evidence>